<comment type="caution">
    <text evidence="4">The sequence shown here is derived from an EMBL/GenBank/DDBJ whole genome shotgun (WGS) entry which is preliminary data.</text>
</comment>
<dbReference type="SUPFAM" id="SSF57850">
    <property type="entry name" value="RING/U-box"/>
    <property type="match status" value="1"/>
</dbReference>
<sequence>MLVSLPRVRVSGIRSYHLYYCYQCQRTIKVAPVGLFLTSLVLIPLLRPGYWNRCLSCLTPSMRRLVHDFDGRLNELLEELTQNDRLGPPPAPTSAIDAMPRVKIIDTHLKDDSHCPVFYHCDCIVPWLQIHNSCPVCWHELQASFDSDLCIDDVVDSKREEVSNRRRHKNHQ</sequence>
<name>A0A822Z2V6_NELNU</name>
<evidence type="ECO:0000256" key="2">
    <source>
        <dbReference type="ARBA" id="ARBA00022771"/>
    </source>
</evidence>
<keyword evidence="2" id="KW-0863">Zinc-finger</keyword>
<dbReference type="AlphaFoldDB" id="A0A822Z2V6"/>
<dbReference type="PANTHER" id="PTHR15710:SF18">
    <property type="entry name" value="RING-TYPE E3 UBIQUITIN TRANSFERASE"/>
    <property type="match status" value="1"/>
</dbReference>
<organism evidence="4 5">
    <name type="scientific">Nelumbo nucifera</name>
    <name type="common">Sacred lotus</name>
    <dbReference type="NCBI Taxonomy" id="4432"/>
    <lineage>
        <taxon>Eukaryota</taxon>
        <taxon>Viridiplantae</taxon>
        <taxon>Streptophyta</taxon>
        <taxon>Embryophyta</taxon>
        <taxon>Tracheophyta</taxon>
        <taxon>Spermatophyta</taxon>
        <taxon>Magnoliopsida</taxon>
        <taxon>Proteales</taxon>
        <taxon>Nelumbonaceae</taxon>
        <taxon>Nelumbo</taxon>
    </lineage>
</organism>
<keyword evidence="3" id="KW-0862">Zinc</keyword>
<proteinExistence type="predicted"/>
<dbReference type="EMBL" id="DUZY01000004">
    <property type="protein sequence ID" value="DAD35828.1"/>
    <property type="molecule type" value="Genomic_DNA"/>
</dbReference>
<evidence type="ECO:0000313" key="5">
    <source>
        <dbReference type="Proteomes" id="UP000607653"/>
    </source>
</evidence>
<accession>A0A822Z2V6</accession>
<gene>
    <name evidence="4" type="ORF">HUJ06_006468</name>
</gene>
<protein>
    <recommendedName>
        <fullName evidence="6">RING-type domain-containing protein</fullName>
    </recommendedName>
</protein>
<evidence type="ECO:0000313" key="4">
    <source>
        <dbReference type="EMBL" id="DAD35828.1"/>
    </source>
</evidence>
<dbReference type="Gene3D" id="3.30.40.10">
    <property type="entry name" value="Zinc/RING finger domain, C3HC4 (zinc finger)"/>
    <property type="match status" value="1"/>
</dbReference>
<evidence type="ECO:0000256" key="1">
    <source>
        <dbReference type="ARBA" id="ARBA00022723"/>
    </source>
</evidence>
<keyword evidence="5" id="KW-1185">Reference proteome</keyword>
<dbReference type="GO" id="GO:0008270">
    <property type="term" value="F:zinc ion binding"/>
    <property type="evidence" value="ECO:0007669"/>
    <property type="project" value="UniProtKB-KW"/>
</dbReference>
<reference evidence="4 5" key="1">
    <citation type="journal article" date="2020" name="Mol. Biol. Evol.">
        <title>Distinct Expression and Methylation Patterns for Genes with Different Fates following a Single Whole-Genome Duplication in Flowering Plants.</title>
        <authorList>
            <person name="Shi T."/>
            <person name="Rahmani R.S."/>
            <person name="Gugger P.F."/>
            <person name="Wang M."/>
            <person name="Li H."/>
            <person name="Zhang Y."/>
            <person name="Li Z."/>
            <person name="Wang Q."/>
            <person name="Van de Peer Y."/>
            <person name="Marchal K."/>
            <person name="Chen J."/>
        </authorList>
    </citation>
    <scope>NUCLEOTIDE SEQUENCE [LARGE SCALE GENOMIC DNA]</scope>
    <source>
        <tissue evidence="4">Leaf</tissue>
    </source>
</reference>
<evidence type="ECO:0000256" key="3">
    <source>
        <dbReference type="ARBA" id="ARBA00022833"/>
    </source>
</evidence>
<dbReference type="PANTHER" id="PTHR15710">
    <property type="entry name" value="E3 UBIQUITIN-PROTEIN LIGASE PRAJA"/>
    <property type="match status" value="1"/>
</dbReference>
<keyword evidence="1" id="KW-0479">Metal-binding</keyword>
<dbReference type="InterPro" id="IPR013083">
    <property type="entry name" value="Znf_RING/FYVE/PHD"/>
</dbReference>
<dbReference type="Proteomes" id="UP000607653">
    <property type="component" value="Unassembled WGS sequence"/>
</dbReference>
<evidence type="ECO:0008006" key="6">
    <source>
        <dbReference type="Google" id="ProtNLM"/>
    </source>
</evidence>